<dbReference type="SUPFAM" id="SSF56784">
    <property type="entry name" value="HAD-like"/>
    <property type="match status" value="1"/>
</dbReference>
<dbReference type="InterPro" id="IPR036412">
    <property type="entry name" value="HAD-like_sf"/>
</dbReference>
<keyword evidence="2" id="KW-1185">Reference proteome</keyword>
<dbReference type="RefSeq" id="WP_036654469.1">
    <property type="nucleotide sequence ID" value="NZ_JQCR01000003.1"/>
</dbReference>
<proteinExistence type="predicted"/>
<reference evidence="1 2" key="2">
    <citation type="submission" date="2014-10" db="EMBL/GenBank/DDBJ databases">
        <title>Comparative genomics of the Paenibacillus odorifer group.</title>
        <authorList>
            <person name="Tsai Y.-C."/>
            <person name="Martin N."/>
            <person name="Korlach J."/>
            <person name="Wiedmann M."/>
        </authorList>
    </citation>
    <scope>NUCLEOTIDE SEQUENCE [LARGE SCALE GENOMIC DNA]</scope>
    <source>
        <strain evidence="1 2">DSM 18334</strain>
    </source>
</reference>
<evidence type="ECO:0000313" key="1">
    <source>
        <dbReference type="EMBL" id="KGE16524.1"/>
    </source>
</evidence>
<dbReference type="Pfam" id="PF13419">
    <property type="entry name" value="HAD_2"/>
    <property type="match status" value="1"/>
</dbReference>
<dbReference type="STRING" id="268407.PWYN_17500"/>
<dbReference type="AlphaFoldDB" id="A0A098M2G7"/>
<accession>A0A098M2G7</accession>
<evidence type="ECO:0008006" key="3">
    <source>
        <dbReference type="Google" id="ProtNLM"/>
    </source>
</evidence>
<dbReference type="InterPro" id="IPR041492">
    <property type="entry name" value="HAD_2"/>
</dbReference>
<protein>
    <recommendedName>
        <fullName evidence="3">Haloacid dehalogenase</fullName>
    </recommendedName>
</protein>
<name>A0A098M2G7_9BACL</name>
<evidence type="ECO:0000313" key="2">
    <source>
        <dbReference type="Proteomes" id="UP000029734"/>
    </source>
</evidence>
<comment type="caution">
    <text evidence="1">The sequence shown here is derived from an EMBL/GenBank/DDBJ whole genome shotgun (WGS) entry which is preliminary data.</text>
</comment>
<organism evidence="1 2">
    <name type="scientific">Paenibacillus wynnii</name>
    <dbReference type="NCBI Taxonomy" id="268407"/>
    <lineage>
        <taxon>Bacteria</taxon>
        <taxon>Bacillati</taxon>
        <taxon>Bacillota</taxon>
        <taxon>Bacilli</taxon>
        <taxon>Bacillales</taxon>
        <taxon>Paenibacillaceae</taxon>
        <taxon>Paenibacillus</taxon>
    </lineage>
</organism>
<dbReference type="EMBL" id="JQCR01000003">
    <property type="protein sequence ID" value="KGE16524.1"/>
    <property type="molecule type" value="Genomic_DNA"/>
</dbReference>
<dbReference type="Proteomes" id="UP000029734">
    <property type="component" value="Unassembled WGS sequence"/>
</dbReference>
<dbReference type="Gene3D" id="3.40.50.1000">
    <property type="entry name" value="HAD superfamily/HAD-like"/>
    <property type="match status" value="1"/>
</dbReference>
<sequence>MSNIGYAFDLHDTLVFSSAAWDKAFTKSVSEENKKSLSLLLKNKVSRKQIAKLFQLDFVEIEESYREGLTINPKVFNLILQLKAVYYPVLLISNAKLHRVNADLDRLNLVELFDKVYTFEDGKKPDYSYINNIITEQQLDLLIMVGNNEQEDVFHHPKVLNLLIQDLHVRTDNNEPNRVLS</sequence>
<dbReference type="InterPro" id="IPR023214">
    <property type="entry name" value="HAD_sf"/>
</dbReference>
<gene>
    <name evidence="1" type="ORF">PWYN_17500</name>
</gene>
<reference evidence="1 2" key="1">
    <citation type="submission" date="2014-08" db="EMBL/GenBank/DDBJ databases">
        <authorList>
            <person name="den Bakker H.C."/>
        </authorList>
    </citation>
    <scope>NUCLEOTIDE SEQUENCE [LARGE SCALE GENOMIC DNA]</scope>
    <source>
        <strain evidence="1 2">DSM 18334</strain>
    </source>
</reference>
<dbReference type="OrthoDB" id="2990753at2"/>